<dbReference type="PANTHER" id="PTHR47481:SF41">
    <property type="entry name" value="COPIA-LIKE POLYPROTEIN_RETROTRANSPOSON"/>
    <property type="match status" value="1"/>
</dbReference>
<comment type="caution">
    <text evidence="1">The sequence shown here is derived from an EMBL/GenBank/DDBJ whole genome shotgun (WGS) entry which is preliminary data.</text>
</comment>
<keyword evidence="1" id="KW-0808">Transferase</keyword>
<evidence type="ECO:0000313" key="1">
    <source>
        <dbReference type="EMBL" id="GEU57019.1"/>
    </source>
</evidence>
<accession>A0A6L2L7A3</accession>
<keyword evidence="1" id="KW-0418">Kinase</keyword>
<dbReference type="EMBL" id="BKCJ010003762">
    <property type="protein sequence ID" value="GEU57019.1"/>
    <property type="molecule type" value="Genomic_DNA"/>
</dbReference>
<dbReference type="GO" id="GO:0016301">
    <property type="term" value="F:kinase activity"/>
    <property type="evidence" value="ECO:0007669"/>
    <property type="project" value="UniProtKB-KW"/>
</dbReference>
<organism evidence="1">
    <name type="scientific">Tanacetum cinerariifolium</name>
    <name type="common">Dalmatian daisy</name>
    <name type="synonym">Chrysanthemum cinerariifolium</name>
    <dbReference type="NCBI Taxonomy" id="118510"/>
    <lineage>
        <taxon>Eukaryota</taxon>
        <taxon>Viridiplantae</taxon>
        <taxon>Streptophyta</taxon>
        <taxon>Embryophyta</taxon>
        <taxon>Tracheophyta</taxon>
        <taxon>Spermatophyta</taxon>
        <taxon>Magnoliopsida</taxon>
        <taxon>eudicotyledons</taxon>
        <taxon>Gunneridae</taxon>
        <taxon>Pentapetalae</taxon>
        <taxon>asterids</taxon>
        <taxon>campanulids</taxon>
        <taxon>Asterales</taxon>
        <taxon>Asteraceae</taxon>
        <taxon>Asteroideae</taxon>
        <taxon>Anthemideae</taxon>
        <taxon>Anthemidinae</taxon>
        <taxon>Tanacetum</taxon>
    </lineage>
</organism>
<name>A0A6L2L7A3_TANCI</name>
<dbReference type="PANTHER" id="PTHR47481">
    <property type="match status" value="1"/>
</dbReference>
<sequence length="274" mass="30613">MAVEDIPPPPPNSIDKIIPFSIPNKVPFKLDLEKHNYNSWISFSLIHLGSLGLESHIKTDTASTNPDWCQLDDLIKMWIFSSLCNSIQEQVVTPPEVINTINGLDSRFATLVEIIRHHKTLPTFDATRTMLLLKESSFNDDIEASTTFESRSSSPTILVASTPSDTKENNCSIKLDAFGFSVKDFLTRHIFLRCDSSGDLYPVTKPSTPPVAFVSTSASTWHQRLSNPGDKVLLSLTLRHFISCNKEKTTYVLHACQLGKHVKLPFHSSTSTVR</sequence>
<dbReference type="AlphaFoldDB" id="A0A6L2L7A3"/>
<proteinExistence type="predicted"/>
<protein>
    <submittedName>
        <fullName evidence="1">Hybrid signal transduction histidine kinase M</fullName>
    </submittedName>
</protein>
<gene>
    <name evidence="1" type="ORF">Tci_028997</name>
</gene>
<reference evidence="1" key="1">
    <citation type="journal article" date="2019" name="Sci. Rep.">
        <title>Draft genome of Tanacetum cinerariifolium, the natural source of mosquito coil.</title>
        <authorList>
            <person name="Yamashiro T."/>
            <person name="Shiraishi A."/>
            <person name="Satake H."/>
            <person name="Nakayama K."/>
        </authorList>
    </citation>
    <scope>NUCLEOTIDE SEQUENCE</scope>
</reference>